<dbReference type="FunFam" id="1.10.8.60:FF:000030">
    <property type="entry name" value="replication factor C subunit 3"/>
    <property type="match status" value="1"/>
</dbReference>
<evidence type="ECO:0000256" key="1">
    <source>
        <dbReference type="ARBA" id="ARBA00004123"/>
    </source>
</evidence>
<dbReference type="SUPFAM" id="SSF48019">
    <property type="entry name" value="post-AAA+ oligomerization domain-like"/>
    <property type="match status" value="1"/>
</dbReference>
<comment type="function">
    <text evidence="5">Subunit of the replication factor C (RFC) complex which acts during elongation of primed DNA templates by DNA polymerases delta and epsilon, and is necessary for ATP-dependent loading of proliferating cell nuclear antigen (PCNA) onto primed DNA.</text>
</comment>
<dbReference type="InterPro" id="IPR008921">
    <property type="entry name" value="DNA_pol3_clamp-load_cplx_C"/>
</dbReference>
<dbReference type="Gene3D" id="1.20.272.10">
    <property type="match status" value="1"/>
</dbReference>
<evidence type="ECO:0000256" key="5">
    <source>
        <dbReference type="ARBA" id="ARBA00058626"/>
    </source>
</evidence>
<comment type="caution">
    <text evidence="12">The sequence shown here is derived from an EMBL/GenBank/DDBJ whole genome shotgun (WGS) entry which is preliminary data.</text>
</comment>
<sequence length="355" mass="40800">MSLWVDKYRPKDLSKLDYHKDQAQRLKNMVQQGDFPHLLVYGPSGAGKKTRIMCLLKELYGNGVDRLRMDTMTFESASKRKFDISTISSNYHIEVNPSDAGIYDRTVVMDLVKTTAQTHQIDPTGQKEFKVVLLTNVDELTKDAQHALRRTMEKYVGTCRLILSTNSTSRVLPAIRSRCLGIRVPAPTIEEIKTILTKVAKKEGHDLPNELAERIATTSERNLRRALLMLETCRVEQIPYTPDQKVTEPDWQLYIKGIAALMVKEQSPSKLLELRSRFYELLTHRIPSDLIFKGMLQEINKKCDLQLKIQVANLAAEYEHRMHQGSKEIFHLEAFAAKFMSLYKKFMDASMADFM</sequence>
<dbReference type="SUPFAM" id="SSF52540">
    <property type="entry name" value="P-loop containing nucleoside triphosphate hydrolases"/>
    <property type="match status" value="1"/>
</dbReference>
<dbReference type="GO" id="GO:0006281">
    <property type="term" value="P:DNA repair"/>
    <property type="evidence" value="ECO:0007669"/>
    <property type="project" value="UniProtKB-ARBA"/>
</dbReference>
<dbReference type="GO" id="GO:0032991">
    <property type="term" value="C:protein-containing complex"/>
    <property type="evidence" value="ECO:0007669"/>
    <property type="project" value="UniProtKB-ARBA"/>
</dbReference>
<dbReference type="PANTHER" id="PTHR11669:SF1">
    <property type="entry name" value="REPLICATION FACTOR C SUBUNIT 3"/>
    <property type="match status" value="1"/>
</dbReference>
<keyword evidence="4" id="KW-0539">Nucleus</keyword>
<evidence type="ECO:0000256" key="2">
    <source>
        <dbReference type="ARBA" id="ARBA00005378"/>
    </source>
</evidence>
<reference evidence="12 13" key="1">
    <citation type="journal article" date="2024" name="bioRxiv">
        <title>A reference genome for Trichogramma kaykai: A tiny desert-dwelling parasitoid wasp with competing sex-ratio distorters.</title>
        <authorList>
            <person name="Culotta J."/>
            <person name="Lindsey A.R."/>
        </authorList>
    </citation>
    <scope>NUCLEOTIDE SEQUENCE [LARGE SCALE GENOMIC DNA]</scope>
    <source>
        <strain evidence="12 13">KSX58</strain>
    </source>
</reference>
<evidence type="ECO:0000256" key="6">
    <source>
        <dbReference type="ARBA" id="ARBA00062267"/>
    </source>
</evidence>
<evidence type="ECO:0000256" key="7">
    <source>
        <dbReference type="ARBA" id="ARBA00070184"/>
    </source>
</evidence>
<dbReference type="EMBL" id="JBJJXI010000030">
    <property type="protein sequence ID" value="KAL3403384.1"/>
    <property type="molecule type" value="Genomic_DNA"/>
</dbReference>
<organism evidence="12 13">
    <name type="scientific">Trichogramma kaykai</name>
    <dbReference type="NCBI Taxonomy" id="54128"/>
    <lineage>
        <taxon>Eukaryota</taxon>
        <taxon>Metazoa</taxon>
        <taxon>Ecdysozoa</taxon>
        <taxon>Arthropoda</taxon>
        <taxon>Hexapoda</taxon>
        <taxon>Insecta</taxon>
        <taxon>Pterygota</taxon>
        <taxon>Neoptera</taxon>
        <taxon>Endopterygota</taxon>
        <taxon>Hymenoptera</taxon>
        <taxon>Apocrita</taxon>
        <taxon>Proctotrupomorpha</taxon>
        <taxon>Chalcidoidea</taxon>
        <taxon>Trichogrammatidae</taxon>
        <taxon>Trichogramma</taxon>
    </lineage>
</organism>
<dbReference type="GO" id="GO:0005694">
    <property type="term" value="C:chromosome"/>
    <property type="evidence" value="ECO:0007669"/>
    <property type="project" value="UniProtKB-ARBA"/>
</dbReference>
<proteinExistence type="inferred from homology"/>
<comment type="subunit">
    <text evidence="6">Subunit of the RFC complex, an heteropentameric complex consisting of a large subunit RFC1 and four small subunits RFC2, RFC3, RFC4 and RFC5; the RFC complex interacts with PCNA. Forms an heterotetrameric complex with RFC2, RFC4 and RFC5; this complex has ATPase activity but is not stimulated by PCNA. The heterotetramer of subunits RFC2, RFC3, RFC4 and RFC5 interacts with RAD17. Interacts with CNTD1; this interaction facilitates crossover formation.</text>
</comment>
<dbReference type="PANTHER" id="PTHR11669">
    <property type="entry name" value="REPLICATION FACTOR C / DNA POLYMERASE III GAMMA-TAU SUBUNIT"/>
    <property type="match status" value="1"/>
</dbReference>
<evidence type="ECO:0000256" key="8">
    <source>
        <dbReference type="ARBA" id="ARBA00076818"/>
    </source>
</evidence>
<dbReference type="Pfam" id="PF21960">
    <property type="entry name" value="RCF1-5-like_lid"/>
    <property type="match status" value="1"/>
</dbReference>
<evidence type="ECO:0000313" key="13">
    <source>
        <dbReference type="Proteomes" id="UP001627154"/>
    </source>
</evidence>
<dbReference type="InterPro" id="IPR050238">
    <property type="entry name" value="DNA_Rep/Repair_Clamp_Loader"/>
</dbReference>
<evidence type="ECO:0000256" key="4">
    <source>
        <dbReference type="ARBA" id="ARBA00023242"/>
    </source>
</evidence>
<dbReference type="Gene3D" id="1.10.8.60">
    <property type="match status" value="1"/>
</dbReference>
<dbReference type="Proteomes" id="UP001627154">
    <property type="component" value="Unassembled WGS sequence"/>
</dbReference>
<dbReference type="GO" id="GO:0008094">
    <property type="term" value="F:ATP-dependent activity, acting on DNA"/>
    <property type="evidence" value="ECO:0007669"/>
    <property type="project" value="UniProtKB-ARBA"/>
</dbReference>
<evidence type="ECO:0000256" key="10">
    <source>
        <dbReference type="ARBA" id="ARBA00080379"/>
    </source>
</evidence>
<keyword evidence="3" id="KW-0235">DNA replication</keyword>
<evidence type="ECO:0000256" key="3">
    <source>
        <dbReference type="ARBA" id="ARBA00022705"/>
    </source>
</evidence>
<comment type="similarity">
    <text evidence="2">Belongs to the activator 1 small subunits family.</text>
</comment>
<dbReference type="Pfam" id="PF22534">
    <property type="entry name" value="RFC_C"/>
    <property type="match status" value="1"/>
</dbReference>
<dbReference type="AlphaFoldDB" id="A0ABD2XEK6"/>
<dbReference type="InterPro" id="IPR003593">
    <property type="entry name" value="AAA+_ATPase"/>
</dbReference>
<accession>A0ABD2XEK6</accession>
<dbReference type="GO" id="GO:0006271">
    <property type="term" value="P:DNA strand elongation involved in DNA replication"/>
    <property type="evidence" value="ECO:0007669"/>
    <property type="project" value="UniProtKB-ARBA"/>
</dbReference>
<protein>
    <recommendedName>
        <fullName evidence="7">Replication factor C subunit 3</fullName>
    </recommendedName>
    <alternativeName>
        <fullName evidence="9">Activator 1 38 kDa subunit</fullName>
    </alternativeName>
    <alternativeName>
        <fullName evidence="10">Activator 1 subunit 3</fullName>
    </alternativeName>
    <alternativeName>
        <fullName evidence="8">Replication factor C 38 kDa subunit</fullName>
    </alternativeName>
</protein>
<gene>
    <name evidence="12" type="ORF">TKK_003676</name>
</gene>
<dbReference type="FunFam" id="3.40.50.300:FF:000136">
    <property type="entry name" value="Replication factor C subunit 5"/>
    <property type="match status" value="1"/>
</dbReference>
<dbReference type="SMART" id="SM00382">
    <property type="entry name" value="AAA"/>
    <property type="match status" value="1"/>
</dbReference>
<comment type="subcellular location">
    <subcellularLocation>
        <location evidence="1">Nucleus</location>
    </subcellularLocation>
</comment>
<dbReference type="CDD" id="cd00009">
    <property type="entry name" value="AAA"/>
    <property type="match status" value="1"/>
</dbReference>
<dbReference type="Gene3D" id="3.40.50.300">
    <property type="entry name" value="P-loop containing nucleotide triphosphate hydrolases"/>
    <property type="match status" value="1"/>
</dbReference>
<evidence type="ECO:0000313" key="12">
    <source>
        <dbReference type="EMBL" id="KAL3403384.1"/>
    </source>
</evidence>
<dbReference type="InterPro" id="IPR027417">
    <property type="entry name" value="P-loop_NTPase"/>
</dbReference>
<dbReference type="GO" id="GO:0005634">
    <property type="term" value="C:nucleus"/>
    <property type="evidence" value="ECO:0007669"/>
    <property type="project" value="UniProtKB-SubCell"/>
</dbReference>
<dbReference type="Pfam" id="PF13177">
    <property type="entry name" value="DNA_pol3_delta2"/>
    <property type="match status" value="1"/>
</dbReference>
<keyword evidence="13" id="KW-1185">Reference proteome</keyword>
<feature type="domain" description="AAA+ ATPase" evidence="11">
    <location>
        <begin position="34"/>
        <end position="190"/>
    </location>
</feature>
<name>A0ABD2XEK6_9HYME</name>
<evidence type="ECO:0000256" key="9">
    <source>
        <dbReference type="ARBA" id="ARBA00079394"/>
    </source>
</evidence>
<evidence type="ECO:0000259" key="11">
    <source>
        <dbReference type="SMART" id="SM00382"/>
    </source>
</evidence>
<dbReference type="FunFam" id="1.20.272.10:FF:000002">
    <property type="entry name" value="Replication factor C subunit 3"/>
    <property type="match status" value="1"/>
</dbReference>